<gene>
    <name evidence="1" type="ORF">HD556DRAFT_1302417</name>
</gene>
<reference evidence="1" key="1">
    <citation type="journal article" date="2020" name="New Phytol.">
        <title>Comparative genomics reveals dynamic genome evolution in host specialist ectomycorrhizal fungi.</title>
        <authorList>
            <person name="Lofgren L.A."/>
            <person name="Nguyen N.H."/>
            <person name="Vilgalys R."/>
            <person name="Ruytinx J."/>
            <person name="Liao H.L."/>
            <person name="Branco S."/>
            <person name="Kuo A."/>
            <person name="LaButti K."/>
            <person name="Lipzen A."/>
            <person name="Andreopoulos W."/>
            <person name="Pangilinan J."/>
            <person name="Riley R."/>
            <person name="Hundley H."/>
            <person name="Na H."/>
            <person name="Barry K."/>
            <person name="Grigoriev I.V."/>
            <person name="Stajich J.E."/>
            <person name="Kennedy P.G."/>
        </authorList>
    </citation>
    <scope>NUCLEOTIDE SEQUENCE</scope>
    <source>
        <strain evidence="1">S12</strain>
    </source>
</reference>
<dbReference type="Proteomes" id="UP000719766">
    <property type="component" value="Unassembled WGS sequence"/>
</dbReference>
<dbReference type="GeneID" id="64593260"/>
<protein>
    <submittedName>
        <fullName evidence="1">Uncharacterized protein</fullName>
    </submittedName>
</protein>
<dbReference type="OrthoDB" id="5946233at2759"/>
<evidence type="ECO:0000313" key="1">
    <source>
        <dbReference type="EMBL" id="KAG1810019.1"/>
    </source>
</evidence>
<organism evidence="1 2">
    <name type="scientific">Suillus plorans</name>
    <dbReference type="NCBI Taxonomy" id="116603"/>
    <lineage>
        <taxon>Eukaryota</taxon>
        <taxon>Fungi</taxon>
        <taxon>Dikarya</taxon>
        <taxon>Basidiomycota</taxon>
        <taxon>Agaricomycotina</taxon>
        <taxon>Agaricomycetes</taxon>
        <taxon>Agaricomycetidae</taxon>
        <taxon>Boletales</taxon>
        <taxon>Suillineae</taxon>
        <taxon>Suillaceae</taxon>
        <taxon>Suillus</taxon>
    </lineage>
</organism>
<dbReference type="EMBL" id="JABBWE010000001">
    <property type="protein sequence ID" value="KAG1810019.1"/>
    <property type="molecule type" value="Genomic_DNA"/>
</dbReference>
<keyword evidence="2" id="KW-1185">Reference proteome</keyword>
<comment type="caution">
    <text evidence="1">The sequence shown here is derived from an EMBL/GenBank/DDBJ whole genome shotgun (WGS) entry which is preliminary data.</text>
</comment>
<sequence>MFMQLYSCRWGAGSADSRHRSGGKSLTSLTTTSQYGVTLKVSLKQLMDSTSTGLEVLPHGVPNLIYDSPGDFGALDFKIVLEPGAIDHVHNLYVDLNHAVFELVPRDFGDFIHQCYNELGRPVVDRRSAWNIYLDLHQIISWLYEQLPPVVLPNDNLNNDFLPLLENHEDLPFHDGNDGAYYMGGVGGGLGLHESHSRQLDILAEDDEPDVSLLEDTNIDESGHTGLVVWEFSDDEDGHVVDEW</sequence>
<evidence type="ECO:0000313" key="2">
    <source>
        <dbReference type="Proteomes" id="UP000719766"/>
    </source>
</evidence>
<proteinExistence type="predicted"/>
<accession>A0A9P7J9S9</accession>
<name>A0A9P7J9S9_9AGAM</name>
<dbReference type="AlphaFoldDB" id="A0A9P7J9S9"/>
<dbReference type="RefSeq" id="XP_041167684.1">
    <property type="nucleotide sequence ID" value="XM_041299496.1"/>
</dbReference>